<dbReference type="Pfam" id="PF01041">
    <property type="entry name" value="DegT_DnrJ_EryC1"/>
    <property type="match status" value="1"/>
</dbReference>
<dbReference type="InterPro" id="IPR015422">
    <property type="entry name" value="PyrdxlP-dep_Trfase_small"/>
</dbReference>
<dbReference type="GO" id="GO:0000271">
    <property type="term" value="P:polysaccharide biosynthetic process"/>
    <property type="evidence" value="ECO:0007669"/>
    <property type="project" value="TreeGrafter"/>
</dbReference>
<sequence length="390" mass="43647">MKAVTTSLRGGWLTTGKNTALFEAKISKIFGKKYGLFLNSGSSANLLALEILRLPKGAEVITPACNFNTTVSPILRLGLTPVFVDVRPGMYTLDPDALPKALSKKTAVIMAPHLIGNFVDLPRIRAFTKKNKLILVEDSCDTIGGVFQGKPSGMWSDITTTSFYASHLVTAGGAGGMLMVNDKKLLERGRVFRDWGRGIKAHDESIHSRLAAYKIEGKPYDSAFVFSEAGYNFRPTDMQAAFGVAQLARLRGFAMRRQKNFARLVRFFRNYEDYFILPHFLPKTSVNWLAFPLTIKKSASFERNDLVRFLEDRKIQTRPLFSGNIVKHPAYSGVPHRRIGNLENSQLILENAFLIGLHHGLTDAALSYMEETFEKFLKKRKIDKKSLGYA</sequence>
<dbReference type="PANTHER" id="PTHR30244">
    <property type="entry name" value="TRANSAMINASE"/>
    <property type="match status" value="1"/>
</dbReference>
<dbReference type="InterPro" id="IPR015424">
    <property type="entry name" value="PyrdxlP-dep_Trfase"/>
</dbReference>
<dbReference type="GO" id="GO:0008483">
    <property type="term" value="F:transaminase activity"/>
    <property type="evidence" value="ECO:0007669"/>
    <property type="project" value="TreeGrafter"/>
</dbReference>
<comment type="similarity">
    <text evidence="1">Belongs to the DegT/DnrJ/EryC1 family.</text>
</comment>
<reference evidence="2 3" key="1">
    <citation type="journal article" date="2016" name="Nat. Commun.">
        <title>Thousands of microbial genomes shed light on interconnected biogeochemical processes in an aquifer system.</title>
        <authorList>
            <person name="Anantharaman K."/>
            <person name="Brown C.T."/>
            <person name="Hug L.A."/>
            <person name="Sharon I."/>
            <person name="Castelle C.J."/>
            <person name="Probst A.J."/>
            <person name="Thomas B.C."/>
            <person name="Singh A."/>
            <person name="Wilkins M.J."/>
            <person name="Karaoz U."/>
            <person name="Brodie E.L."/>
            <person name="Williams K.H."/>
            <person name="Hubbard S.S."/>
            <person name="Banfield J.F."/>
        </authorList>
    </citation>
    <scope>NUCLEOTIDE SEQUENCE [LARGE SCALE GENOMIC DNA]</scope>
</reference>
<dbReference type="CDD" id="cd00616">
    <property type="entry name" value="AHBA_syn"/>
    <property type="match status" value="1"/>
</dbReference>
<dbReference type="InterPro" id="IPR015421">
    <property type="entry name" value="PyrdxlP-dep_Trfase_major"/>
</dbReference>
<accession>A0A1G2DIR4</accession>
<dbReference type="EMBL" id="MHLN01000002">
    <property type="protein sequence ID" value="OGZ12760.1"/>
    <property type="molecule type" value="Genomic_DNA"/>
</dbReference>
<comment type="caution">
    <text evidence="2">The sequence shown here is derived from an EMBL/GenBank/DDBJ whole genome shotgun (WGS) entry which is preliminary data.</text>
</comment>
<evidence type="ECO:0008006" key="4">
    <source>
        <dbReference type="Google" id="ProtNLM"/>
    </source>
</evidence>
<proteinExistence type="inferred from homology"/>
<dbReference type="InterPro" id="IPR000653">
    <property type="entry name" value="DegT/StrS_aminotransferase"/>
</dbReference>
<dbReference type="SUPFAM" id="SSF53383">
    <property type="entry name" value="PLP-dependent transferases"/>
    <property type="match status" value="1"/>
</dbReference>
<name>A0A1G2DIR4_9BACT</name>
<evidence type="ECO:0000313" key="2">
    <source>
        <dbReference type="EMBL" id="OGZ12760.1"/>
    </source>
</evidence>
<dbReference type="Gene3D" id="3.40.640.10">
    <property type="entry name" value="Type I PLP-dependent aspartate aminotransferase-like (Major domain)"/>
    <property type="match status" value="1"/>
</dbReference>
<evidence type="ECO:0000313" key="3">
    <source>
        <dbReference type="Proteomes" id="UP000178099"/>
    </source>
</evidence>
<dbReference type="GO" id="GO:0030170">
    <property type="term" value="F:pyridoxal phosphate binding"/>
    <property type="evidence" value="ECO:0007669"/>
    <property type="project" value="TreeGrafter"/>
</dbReference>
<gene>
    <name evidence="2" type="ORF">A3D67_02995</name>
</gene>
<dbReference type="PANTHER" id="PTHR30244:SF34">
    <property type="entry name" value="DTDP-4-AMINO-4,6-DIDEOXYGALACTOSE TRANSAMINASE"/>
    <property type="match status" value="1"/>
</dbReference>
<dbReference type="Proteomes" id="UP000178099">
    <property type="component" value="Unassembled WGS sequence"/>
</dbReference>
<organism evidence="2 3">
    <name type="scientific">Candidatus Lloydbacteria bacterium RIFCSPHIGHO2_02_FULL_51_22</name>
    <dbReference type="NCBI Taxonomy" id="1798663"/>
    <lineage>
        <taxon>Bacteria</taxon>
        <taxon>Candidatus Lloydiibacteriota</taxon>
    </lineage>
</organism>
<dbReference type="AlphaFoldDB" id="A0A1G2DIR4"/>
<dbReference type="Gene3D" id="3.90.1150.10">
    <property type="entry name" value="Aspartate Aminotransferase, domain 1"/>
    <property type="match status" value="1"/>
</dbReference>
<keyword evidence="1" id="KW-0663">Pyridoxal phosphate</keyword>
<evidence type="ECO:0000256" key="1">
    <source>
        <dbReference type="RuleBase" id="RU004508"/>
    </source>
</evidence>
<protein>
    <recommendedName>
        <fullName evidence="4">NarL family transcriptional regulator</fullName>
    </recommendedName>
</protein>
<dbReference type="PIRSF" id="PIRSF000390">
    <property type="entry name" value="PLP_StrS"/>
    <property type="match status" value="1"/>
</dbReference>